<proteinExistence type="inferred from homology"/>
<keyword evidence="6 8" id="KW-0408">Iron</keyword>
<dbReference type="Proteomes" id="UP001206595">
    <property type="component" value="Unassembled WGS sequence"/>
</dbReference>
<evidence type="ECO:0000256" key="8">
    <source>
        <dbReference type="PIRSR" id="PIRSR602401-1"/>
    </source>
</evidence>
<evidence type="ECO:0000256" key="6">
    <source>
        <dbReference type="ARBA" id="ARBA00023004"/>
    </source>
</evidence>
<keyword evidence="5 9" id="KW-0560">Oxidoreductase</keyword>
<dbReference type="PANTHER" id="PTHR24292:SF102">
    <property type="entry name" value="CYTOCHROME P450 FAMILY-RELATED"/>
    <property type="match status" value="1"/>
</dbReference>
<dbReference type="GO" id="GO:0005506">
    <property type="term" value="F:iron ion binding"/>
    <property type="evidence" value="ECO:0007669"/>
    <property type="project" value="InterPro"/>
</dbReference>
<dbReference type="EMBL" id="MU620912">
    <property type="protein sequence ID" value="KAI8580408.1"/>
    <property type="molecule type" value="Genomic_DNA"/>
</dbReference>
<evidence type="ECO:0000256" key="7">
    <source>
        <dbReference type="ARBA" id="ARBA00023033"/>
    </source>
</evidence>
<dbReference type="GeneID" id="75913675"/>
<keyword evidence="3 8" id="KW-0349">Heme</keyword>
<protein>
    <recommendedName>
        <fullName evidence="12">Cytochrome P450</fullName>
    </recommendedName>
</protein>
<evidence type="ECO:0000256" key="5">
    <source>
        <dbReference type="ARBA" id="ARBA00023002"/>
    </source>
</evidence>
<evidence type="ECO:0000256" key="3">
    <source>
        <dbReference type="ARBA" id="ARBA00022617"/>
    </source>
</evidence>
<dbReference type="GO" id="GO:0004497">
    <property type="term" value="F:monooxygenase activity"/>
    <property type="evidence" value="ECO:0007669"/>
    <property type="project" value="UniProtKB-KW"/>
</dbReference>
<name>A0AAD5EAI1_UMBRA</name>
<evidence type="ECO:0000256" key="1">
    <source>
        <dbReference type="ARBA" id="ARBA00001971"/>
    </source>
</evidence>
<dbReference type="InterPro" id="IPR001128">
    <property type="entry name" value="Cyt_P450"/>
</dbReference>
<comment type="caution">
    <text evidence="10">The sequence shown here is derived from an EMBL/GenBank/DDBJ whole genome shotgun (WGS) entry which is preliminary data.</text>
</comment>
<dbReference type="PRINTS" id="PR00385">
    <property type="entry name" value="P450"/>
</dbReference>
<dbReference type="SUPFAM" id="SSF48264">
    <property type="entry name" value="Cytochrome P450"/>
    <property type="match status" value="1"/>
</dbReference>
<comment type="cofactor">
    <cofactor evidence="1 8">
        <name>heme</name>
        <dbReference type="ChEBI" id="CHEBI:30413"/>
    </cofactor>
</comment>
<comment type="similarity">
    <text evidence="2 9">Belongs to the cytochrome P450 family.</text>
</comment>
<reference evidence="10" key="2">
    <citation type="journal article" date="2022" name="Proc. Natl. Acad. Sci. U.S.A.">
        <title>Diploid-dominant life cycles characterize the early evolution of Fungi.</title>
        <authorList>
            <person name="Amses K.R."/>
            <person name="Simmons D.R."/>
            <person name="Longcore J.E."/>
            <person name="Mondo S.J."/>
            <person name="Seto K."/>
            <person name="Jeronimo G.H."/>
            <person name="Bonds A.E."/>
            <person name="Quandt C.A."/>
            <person name="Davis W.J."/>
            <person name="Chang Y."/>
            <person name="Federici B.A."/>
            <person name="Kuo A."/>
            <person name="LaButti K."/>
            <person name="Pangilinan J."/>
            <person name="Andreopoulos W."/>
            <person name="Tritt A."/>
            <person name="Riley R."/>
            <person name="Hundley H."/>
            <person name="Johnson J."/>
            <person name="Lipzen A."/>
            <person name="Barry K."/>
            <person name="Lang B.F."/>
            <person name="Cuomo C.A."/>
            <person name="Buchler N.E."/>
            <person name="Grigoriev I.V."/>
            <person name="Spatafora J.W."/>
            <person name="Stajich J.E."/>
            <person name="James T.Y."/>
        </authorList>
    </citation>
    <scope>NUCLEOTIDE SEQUENCE</scope>
    <source>
        <strain evidence="10">AG</strain>
    </source>
</reference>
<evidence type="ECO:0000313" key="10">
    <source>
        <dbReference type="EMBL" id="KAI8580408.1"/>
    </source>
</evidence>
<dbReference type="Gene3D" id="1.10.630.10">
    <property type="entry name" value="Cytochrome P450"/>
    <property type="match status" value="1"/>
</dbReference>
<evidence type="ECO:0000313" key="11">
    <source>
        <dbReference type="Proteomes" id="UP001206595"/>
    </source>
</evidence>
<dbReference type="Pfam" id="PF00067">
    <property type="entry name" value="p450"/>
    <property type="match status" value="1"/>
</dbReference>
<evidence type="ECO:0000256" key="4">
    <source>
        <dbReference type="ARBA" id="ARBA00022723"/>
    </source>
</evidence>
<reference evidence="10" key="1">
    <citation type="submission" date="2021-06" db="EMBL/GenBank/DDBJ databases">
        <authorList>
            <consortium name="DOE Joint Genome Institute"/>
            <person name="Mondo S.J."/>
            <person name="Amses K.R."/>
            <person name="Simmons D.R."/>
            <person name="Longcore J.E."/>
            <person name="Seto K."/>
            <person name="Alves G.H."/>
            <person name="Bonds A.E."/>
            <person name="Quandt C.A."/>
            <person name="Davis W.J."/>
            <person name="Chang Y."/>
            <person name="Letcher P.M."/>
            <person name="Powell M.J."/>
            <person name="Kuo A."/>
            <person name="Labutti K."/>
            <person name="Pangilinan J."/>
            <person name="Andreopoulos W."/>
            <person name="Tritt A."/>
            <person name="Riley R."/>
            <person name="Hundley H."/>
            <person name="Johnson J."/>
            <person name="Lipzen A."/>
            <person name="Barry K."/>
            <person name="Berbee M.L."/>
            <person name="Buchler N.E."/>
            <person name="Grigoriev I.V."/>
            <person name="Spatafora J.W."/>
            <person name="Stajich J.E."/>
            <person name="James T.Y."/>
        </authorList>
    </citation>
    <scope>NUCLEOTIDE SEQUENCE</scope>
    <source>
        <strain evidence="10">AG</strain>
    </source>
</reference>
<dbReference type="GO" id="GO:0020037">
    <property type="term" value="F:heme binding"/>
    <property type="evidence" value="ECO:0007669"/>
    <property type="project" value="InterPro"/>
</dbReference>
<dbReference type="InterPro" id="IPR050476">
    <property type="entry name" value="Insect_CytP450_Detox"/>
</dbReference>
<evidence type="ECO:0000256" key="2">
    <source>
        <dbReference type="ARBA" id="ARBA00010617"/>
    </source>
</evidence>
<keyword evidence="4 8" id="KW-0479">Metal-binding</keyword>
<dbReference type="AlphaFoldDB" id="A0AAD5EAI1"/>
<keyword evidence="7 9" id="KW-0503">Monooxygenase</keyword>
<dbReference type="GO" id="GO:0016705">
    <property type="term" value="F:oxidoreductase activity, acting on paired donors, with incorporation or reduction of molecular oxygen"/>
    <property type="evidence" value="ECO:0007669"/>
    <property type="project" value="InterPro"/>
</dbReference>
<dbReference type="InterPro" id="IPR002401">
    <property type="entry name" value="Cyt_P450_E_grp-I"/>
</dbReference>
<accession>A0AAD5EAI1</accession>
<evidence type="ECO:0000256" key="9">
    <source>
        <dbReference type="RuleBase" id="RU000461"/>
    </source>
</evidence>
<dbReference type="PRINTS" id="PR00463">
    <property type="entry name" value="EP450I"/>
</dbReference>
<dbReference type="InterPro" id="IPR017972">
    <property type="entry name" value="Cyt_P450_CS"/>
</dbReference>
<sequence length="487" mass="55728">MISTATTIATTAVLALTPVAAFAAYLVAFDADARKKLKQLNLPSPDIKTMFFIGQMREESFFYHVRDLQAEMRRVFKLHTPVGPMVVTTDPEDFKKVYLQVNLDKGGANDEVRRYWGANNLVTLQHAGSHGHIWKTQRNLLDQGFKIPALKVLQSTFVRHTEKFVANMENYVDKEVDMTELFADFTFDIIADVIGAGEAPKEFKKSMNYLIRKLENPLLLVPMGGYFMRYVAYRQANIIVDKFIYKAIRDRKQARASGSMDSEEHKTILDFLLDAEDDNGRKLTDNEIRDQLYVFFLAGFETSSNTLSFMTLELARHKDVQQRVIDEVKSVPGPIQYDQARKLEFVNQCINESLRMYPPASNLTRETSSDFVLPSSPDTVIPKGVQITVFLYGMHRDPRYWDQPEEYMPDRWSQPLKVAGSFAPFSMGSRICIGRNFALAEIATLIHGIFSKYRFELKDNVEQNGEIDGRTGLLRPFKVVGYVRKQD</sequence>
<dbReference type="PROSITE" id="PS00086">
    <property type="entry name" value="CYTOCHROME_P450"/>
    <property type="match status" value="1"/>
</dbReference>
<dbReference type="RefSeq" id="XP_051445412.1">
    <property type="nucleotide sequence ID" value="XM_051588330.1"/>
</dbReference>
<feature type="binding site" description="axial binding residue" evidence="8">
    <location>
        <position position="432"/>
    </location>
    <ligand>
        <name>heme</name>
        <dbReference type="ChEBI" id="CHEBI:30413"/>
    </ligand>
    <ligandPart>
        <name>Fe</name>
        <dbReference type="ChEBI" id="CHEBI:18248"/>
    </ligandPart>
</feature>
<evidence type="ECO:0008006" key="12">
    <source>
        <dbReference type="Google" id="ProtNLM"/>
    </source>
</evidence>
<dbReference type="PANTHER" id="PTHR24292">
    <property type="entry name" value="CYTOCHROME P450"/>
    <property type="match status" value="1"/>
</dbReference>
<organism evidence="10 11">
    <name type="scientific">Umbelopsis ramanniana AG</name>
    <dbReference type="NCBI Taxonomy" id="1314678"/>
    <lineage>
        <taxon>Eukaryota</taxon>
        <taxon>Fungi</taxon>
        <taxon>Fungi incertae sedis</taxon>
        <taxon>Mucoromycota</taxon>
        <taxon>Mucoromycotina</taxon>
        <taxon>Umbelopsidomycetes</taxon>
        <taxon>Umbelopsidales</taxon>
        <taxon>Umbelopsidaceae</taxon>
        <taxon>Umbelopsis</taxon>
    </lineage>
</organism>
<gene>
    <name evidence="10" type="ORF">K450DRAFT_236900</name>
</gene>
<keyword evidence="11" id="KW-1185">Reference proteome</keyword>
<dbReference type="InterPro" id="IPR036396">
    <property type="entry name" value="Cyt_P450_sf"/>
</dbReference>